<feature type="coiled-coil region" evidence="1">
    <location>
        <begin position="11"/>
        <end position="77"/>
    </location>
</feature>
<keyword evidence="1" id="KW-0175">Coiled coil</keyword>
<protein>
    <submittedName>
        <fullName evidence="3">GRIP domain protein</fullName>
    </submittedName>
</protein>
<reference evidence="3 4" key="1">
    <citation type="submission" date="2015-12" db="EMBL/GenBank/DDBJ databases">
        <title>Draft genome of the nematode, Onchocerca flexuosa.</title>
        <authorList>
            <person name="Mitreva M."/>
        </authorList>
    </citation>
    <scope>NUCLEOTIDE SEQUENCE [LARGE SCALE GENOMIC DNA]</scope>
    <source>
        <strain evidence="3">Red Deer</strain>
    </source>
</reference>
<dbReference type="OrthoDB" id="1926336at2759"/>
<dbReference type="InterPro" id="IPR000237">
    <property type="entry name" value="GRIP_dom"/>
</dbReference>
<dbReference type="Proteomes" id="UP000242913">
    <property type="component" value="Unassembled WGS sequence"/>
</dbReference>
<evidence type="ECO:0000259" key="2">
    <source>
        <dbReference type="PROSITE" id="PS50913"/>
    </source>
</evidence>
<dbReference type="PROSITE" id="PS50913">
    <property type="entry name" value="GRIP"/>
    <property type="match status" value="1"/>
</dbReference>
<dbReference type="InterPro" id="IPR032023">
    <property type="entry name" value="GCC2_Rab_bind"/>
</dbReference>
<accession>A0A238C1H4</accession>
<evidence type="ECO:0000313" key="4">
    <source>
        <dbReference type="Proteomes" id="UP000242913"/>
    </source>
</evidence>
<gene>
    <name evidence="3" type="ORF">X798_02109</name>
</gene>
<feature type="coiled-coil region" evidence="1">
    <location>
        <begin position="211"/>
        <end position="252"/>
    </location>
</feature>
<keyword evidence="4" id="KW-1185">Reference proteome</keyword>
<feature type="coiled-coil region" evidence="1">
    <location>
        <begin position="118"/>
        <end position="184"/>
    </location>
</feature>
<evidence type="ECO:0000313" key="3">
    <source>
        <dbReference type="EMBL" id="OZC10965.1"/>
    </source>
</evidence>
<dbReference type="SMART" id="SM00755">
    <property type="entry name" value="Grip"/>
    <property type="match status" value="1"/>
</dbReference>
<dbReference type="Pfam" id="PF01465">
    <property type="entry name" value="GRIP"/>
    <property type="match status" value="1"/>
</dbReference>
<dbReference type="EMBL" id="KZ269983">
    <property type="protein sequence ID" value="OZC10965.1"/>
    <property type="molecule type" value="Genomic_DNA"/>
</dbReference>
<feature type="domain" description="GRIP" evidence="2">
    <location>
        <begin position="382"/>
        <end position="433"/>
    </location>
</feature>
<dbReference type="Pfam" id="PF16704">
    <property type="entry name" value="Rab_bind"/>
    <property type="match status" value="1"/>
</dbReference>
<organism evidence="3 4">
    <name type="scientific">Onchocerca flexuosa</name>
    <dbReference type="NCBI Taxonomy" id="387005"/>
    <lineage>
        <taxon>Eukaryota</taxon>
        <taxon>Metazoa</taxon>
        <taxon>Ecdysozoa</taxon>
        <taxon>Nematoda</taxon>
        <taxon>Chromadorea</taxon>
        <taxon>Rhabditida</taxon>
        <taxon>Spirurina</taxon>
        <taxon>Spiruromorpha</taxon>
        <taxon>Filarioidea</taxon>
        <taxon>Onchocercidae</taxon>
        <taxon>Onchocerca</taxon>
    </lineage>
</organism>
<dbReference type="AlphaFoldDB" id="A0A238C1H4"/>
<name>A0A238C1H4_9BILA</name>
<evidence type="ECO:0000256" key="1">
    <source>
        <dbReference type="SAM" id="Coils"/>
    </source>
</evidence>
<sequence length="457" mass="53093">MIVFAFVIYLTLEKKAELALHEKERKDLTEQLQKQVSVQNNEREQLITVIGVNEKKIEDLEALNASLNRQLMSLGSQRGSLQRQFDDLSKEYSTFRMRALYVLEQKKNDDDEYAKGEIEILEETIRQQKKTIDNLTNSHHMLQGELDSSSGHVRTLSAEISDLQRQLNIAIESHKRELSEQRREFELRLLSETNLNNKLLAQIDANSVSHNQEKENLLTTARQEREGLEEEIECLKRALDEEVKRRTEMEKIQIAMTAENVAVQLQKSSTDILPFSTSLNRASKENAVAADKNAKNDDNEEKCEEKSLEEVIYGESEELIITDIWNQSDNSITRQDVIRMITRQLEHARELLNESEAMNARLIEQTKLLKDEIRRMERDRERENHLANTEYLKDIIMKFIAPEKVTDERGHLIPVLTTMLKLNNDEVNLLSQVAEVDVMTNKTTTSTWRNYIWSALP</sequence>
<proteinExistence type="predicted"/>
<feature type="coiled-coil region" evidence="1">
    <location>
        <begin position="338"/>
        <end position="379"/>
    </location>
</feature>